<dbReference type="PROSITE" id="PS51257">
    <property type="entry name" value="PROKAR_LIPOPROTEIN"/>
    <property type="match status" value="1"/>
</dbReference>
<name>A0A1H1T315_9FLAO</name>
<reference evidence="2 3" key="1">
    <citation type="submission" date="2016-10" db="EMBL/GenBank/DDBJ databases">
        <authorList>
            <person name="Varghese N."/>
            <person name="Submissions S."/>
        </authorList>
    </citation>
    <scope>NUCLEOTIDE SEQUENCE [LARGE SCALE GENOMIC DNA]</scope>
    <source>
        <strain evidence="2 3">RHA_55</strain>
    </source>
</reference>
<protein>
    <submittedName>
        <fullName evidence="2">PKD domain-containing protein</fullName>
    </submittedName>
</protein>
<dbReference type="EMBL" id="LT629774">
    <property type="protein sequence ID" value="SDS54675.1"/>
    <property type="molecule type" value="Genomic_DNA"/>
</dbReference>
<dbReference type="STRING" id="1249933.SAMN04489797_1840"/>
<sequence>MKNINRLKIGVSQQLMATLLFVVSIAFVGCDPTIDALAFNLPEANSQEDLTPPSAEFTVSPTADFLTYTFANESRSATSYVWDYGDGNSSTELDGINTFPGEGTYTVTLTATDDLGVSSTYSEEINVVEPIVPPTLIPVILEAGFDNGNDSRDPWRNSDLGGVIQITSSNGYHEGNNGAKLPKSGDRIGYQLIGEFTPNEVYELKFKYTFRDQEEAENGSITIAMVQPMNSIDQLEDNTISSITYTEDVAGVGSLVSGSLVFNSGANSALAIFFYNDADEAYIDSFEIEAVE</sequence>
<evidence type="ECO:0000259" key="1">
    <source>
        <dbReference type="PROSITE" id="PS50093"/>
    </source>
</evidence>
<dbReference type="SUPFAM" id="SSF49299">
    <property type="entry name" value="PKD domain"/>
    <property type="match status" value="1"/>
</dbReference>
<dbReference type="InterPro" id="IPR013783">
    <property type="entry name" value="Ig-like_fold"/>
</dbReference>
<dbReference type="InterPro" id="IPR035986">
    <property type="entry name" value="PKD_dom_sf"/>
</dbReference>
<accession>A0A1H1T315</accession>
<dbReference type="Proteomes" id="UP000198963">
    <property type="component" value="Chromosome I"/>
</dbReference>
<organism evidence="2 3">
    <name type="scientific">Winogradskyella sediminis</name>
    <dbReference type="NCBI Taxonomy" id="1382466"/>
    <lineage>
        <taxon>Bacteria</taxon>
        <taxon>Pseudomonadati</taxon>
        <taxon>Bacteroidota</taxon>
        <taxon>Flavobacteriia</taxon>
        <taxon>Flavobacteriales</taxon>
        <taxon>Flavobacteriaceae</taxon>
        <taxon>Winogradskyella</taxon>
    </lineage>
</organism>
<proteinExistence type="predicted"/>
<evidence type="ECO:0000313" key="3">
    <source>
        <dbReference type="Proteomes" id="UP000198963"/>
    </source>
</evidence>
<dbReference type="SMART" id="SM00089">
    <property type="entry name" value="PKD"/>
    <property type="match status" value="1"/>
</dbReference>
<feature type="domain" description="PKD" evidence="1">
    <location>
        <begin position="71"/>
        <end position="127"/>
    </location>
</feature>
<dbReference type="AlphaFoldDB" id="A0A1H1T315"/>
<gene>
    <name evidence="2" type="ORF">SAMN04489797_1840</name>
</gene>
<keyword evidence="3" id="KW-1185">Reference proteome</keyword>
<evidence type="ECO:0000313" key="2">
    <source>
        <dbReference type="EMBL" id="SDS54675.1"/>
    </source>
</evidence>
<dbReference type="PROSITE" id="PS50093">
    <property type="entry name" value="PKD"/>
    <property type="match status" value="1"/>
</dbReference>
<dbReference type="CDD" id="cd00146">
    <property type="entry name" value="PKD"/>
    <property type="match status" value="1"/>
</dbReference>
<dbReference type="InterPro" id="IPR022409">
    <property type="entry name" value="PKD/Chitinase_dom"/>
</dbReference>
<dbReference type="Pfam" id="PF18911">
    <property type="entry name" value="PKD_4"/>
    <property type="match status" value="1"/>
</dbReference>
<dbReference type="InterPro" id="IPR000601">
    <property type="entry name" value="PKD_dom"/>
</dbReference>
<dbReference type="RefSeq" id="WP_092446383.1">
    <property type="nucleotide sequence ID" value="NZ_LT629774.1"/>
</dbReference>
<dbReference type="Gene3D" id="2.60.40.10">
    <property type="entry name" value="Immunoglobulins"/>
    <property type="match status" value="1"/>
</dbReference>
<dbReference type="Gene3D" id="2.60.120.260">
    <property type="entry name" value="Galactose-binding domain-like"/>
    <property type="match status" value="1"/>
</dbReference>